<comment type="caution">
    <text evidence="1">The sequence shown here is derived from an EMBL/GenBank/DDBJ whole genome shotgun (WGS) entry which is preliminary data.</text>
</comment>
<organism evidence="1 2">
    <name type="scientific">Pistacia atlantica</name>
    <dbReference type="NCBI Taxonomy" id="434234"/>
    <lineage>
        <taxon>Eukaryota</taxon>
        <taxon>Viridiplantae</taxon>
        <taxon>Streptophyta</taxon>
        <taxon>Embryophyta</taxon>
        <taxon>Tracheophyta</taxon>
        <taxon>Spermatophyta</taxon>
        <taxon>Magnoliopsida</taxon>
        <taxon>eudicotyledons</taxon>
        <taxon>Gunneridae</taxon>
        <taxon>Pentapetalae</taxon>
        <taxon>rosids</taxon>
        <taxon>malvids</taxon>
        <taxon>Sapindales</taxon>
        <taxon>Anacardiaceae</taxon>
        <taxon>Pistacia</taxon>
    </lineage>
</organism>
<dbReference type="Proteomes" id="UP001164250">
    <property type="component" value="Chromosome 9"/>
</dbReference>
<gene>
    <name evidence="1" type="ORF">Patl1_31586</name>
</gene>
<evidence type="ECO:0000313" key="1">
    <source>
        <dbReference type="EMBL" id="KAJ0087849.1"/>
    </source>
</evidence>
<proteinExistence type="predicted"/>
<reference evidence="2" key="1">
    <citation type="journal article" date="2023" name="G3 (Bethesda)">
        <title>Genome assembly and association tests identify interacting loci associated with vigor, precocity, and sex in interspecific pistachio rootstocks.</title>
        <authorList>
            <person name="Palmer W."/>
            <person name="Jacygrad E."/>
            <person name="Sagayaradj S."/>
            <person name="Cavanaugh K."/>
            <person name="Han R."/>
            <person name="Bertier L."/>
            <person name="Beede B."/>
            <person name="Kafkas S."/>
            <person name="Golino D."/>
            <person name="Preece J."/>
            <person name="Michelmore R."/>
        </authorList>
    </citation>
    <scope>NUCLEOTIDE SEQUENCE [LARGE SCALE GENOMIC DNA]</scope>
</reference>
<name>A0ACC1AMC5_9ROSI</name>
<dbReference type="EMBL" id="CM047905">
    <property type="protein sequence ID" value="KAJ0087849.1"/>
    <property type="molecule type" value="Genomic_DNA"/>
</dbReference>
<protein>
    <submittedName>
        <fullName evidence="1">Uncharacterized protein</fullName>
    </submittedName>
</protein>
<sequence length="57" mass="6447">MLLLLNTKVEILPNWDHACSTFMSLSATCFCTDYSSIGSSCFASYPLSTQRYREKSQ</sequence>
<evidence type="ECO:0000313" key="2">
    <source>
        <dbReference type="Proteomes" id="UP001164250"/>
    </source>
</evidence>
<accession>A0ACC1AMC5</accession>
<keyword evidence="2" id="KW-1185">Reference proteome</keyword>